<evidence type="ECO:0000313" key="4">
    <source>
        <dbReference type="Proteomes" id="UP000192610"/>
    </source>
</evidence>
<protein>
    <recommendedName>
        <fullName evidence="2">Secretion system C-terminal sorting domain-containing protein</fullName>
    </recommendedName>
</protein>
<gene>
    <name evidence="3" type="ORF">A4H97_00735</name>
</gene>
<dbReference type="EMBL" id="LVXG01000012">
    <property type="protein sequence ID" value="OQP50401.1"/>
    <property type="molecule type" value="Genomic_DNA"/>
</dbReference>
<reference evidence="4" key="1">
    <citation type="submission" date="2016-04" db="EMBL/GenBank/DDBJ databases">
        <authorList>
            <person name="Chen L."/>
            <person name="Zhuang W."/>
            <person name="Wang G."/>
        </authorList>
    </citation>
    <scope>NUCLEOTIDE SEQUENCE [LARGE SCALE GENOMIC DNA]</scope>
    <source>
        <strain evidence="4">17621</strain>
    </source>
</reference>
<dbReference type="STRING" id="354355.SAMN05660816_00801"/>
<dbReference type="Proteomes" id="UP000192610">
    <property type="component" value="Unassembled WGS sequence"/>
</dbReference>
<name>A0A1V9EW93_9BACT</name>
<feature type="domain" description="Secretion system C-terminal sorting" evidence="2">
    <location>
        <begin position="139"/>
        <end position="198"/>
    </location>
</feature>
<feature type="signal peptide" evidence="1">
    <location>
        <begin position="1"/>
        <end position="19"/>
    </location>
</feature>
<dbReference type="AlphaFoldDB" id="A0A1V9EW93"/>
<keyword evidence="4" id="KW-1185">Reference proteome</keyword>
<dbReference type="NCBIfam" id="TIGR04183">
    <property type="entry name" value="Por_Secre_tail"/>
    <property type="match status" value="1"/>
</dbReference>
<sequence length="209" mass="23240">MKKGAMVYLICLLVHVCTAQEVPSAVPMAISDSTDTAAYITDLTLNVRDNSKVILNWKQPADTSFTFASIERSSGGREYEVVAVIKQSDIKPDNEWVDDSPARGRSLYRVRFSGKDGFQQTFSKSKEALVAGDISFRFYPNPVDNILIVRSEAVADIQIVDATGKQRMGIDNMQGLQTLNVTALEKGIYFLRINNHNTGLLTQEKLMKN</sequence>
<dbReference type="InterPro" id="IPR026444">
    <property type="entry name" value="Secre_tail"/>
</dbReference>
<dbReference type="RefSeq" id="WP_081198734.1">
    <property type="nucleotide sequence ID" value="NZ_FOCZ01000001.1"/>
</dbReference>
<dbReference type="Pfam" id="PF18962">
    <property type="entry name" value="Por_Secre_tail"/>
    <property type="match status" value="1"/>
</dbReference>
<organism evidence="3 4">
    <name type="scientific">Niastella yeongjuensis</name>
    <dbReference type="NCBI Taxonomy" id="354355"/>
    <lineage>
        <taxon>Bacteria</taxon>
        <taxon>Pseudomonadati</taxon>
        <taxon>Bacteroidota</taxon>
        <taxon>Chitinophagia</taxon>
        <taxon>Chitinophagales</taxon>
        <taxon>Chitinophagaceae</taxon>
        <taxon>Niastella</taxon>
    </lineage>
</organism>
<evidence type="ECO:0000256" key="1">
    <source>
        <dbReference type="SAM" id="SignalP"/>
    </source>
</evidence>
<keyword evidence="1" id="KW-0732">Signal</keyword>
<comment type="caution">
    <text evidence="3">The sequence shown here is derived from an EMBL/GenBank/DDBJ whole genome shotgun (WGS) entry which is preliminary data.</text>
</comment>
<evidence type="ECO:0000259" key="2">
    <source>
        <dbReference type="Pfam" id="PF18962"/>
    </source>
</evidence>
<evidence type="ECO:0000313" key="3">
    <source>
        <dbReference type="EMBL" id="OQP50401.1"/>
    </source>
</evidence>
<proteinExistence type="predicted"/>
<accession>A0A1V9EW93</accession>
<feature type="chain" id="PRO_5010734331" description="Secretion system C-terminal sorting domain-containing protein" evidence="1">
    <location>
        <begin position="20"/>
        <end position="209"/>
    </location>
</feature>